<evidence type="ECO:0000313" key="3">
    <source>
        <dbReference type="EMBL" id="KAG1550429.1"/>
    </source>
</evidence>
<sequence>MDESNNRTQASGYQVVRSTHMAKQYPKRSISGDAGEHFAAYKFTQTLKWPCRLQSVDLGIDAELEICDQQFSATGNVVKLQIKSFQELSGSQRHDVYVDD</sequence>
<evidence type="ECO:0000256" key="1">
    <source>
        <dbReference type="SAM" id="MobiDB-lite"/>
    </source>
</evidence>
<organism evidence="3 4">
    <name type="scientific">Rhizopus delemar</name>
    <dbReference type="NCBI Taxonomy" id="936053"/>
    <lineage>
        <taxon>Eukaryota</taxon>
        <taxon>Fungi</taxon>
        <taxon>Fungi incertae sedis</taxon>
        <taxon>Mucoromycota</taxon>
        <taxon>Mucoromycotina</taxon>
        <taxon>Mucoromycetes</taxon>
        <taxon>Mucorales</taxon>
        <taxon>Mucorineae</taxon>
        <taxon>Rhizopodaceae</taxon>
        <taxon>Rhizopus</taxon>
    </lineage>
</organism>
<evidence type="ECO:0000259" key="2">
    <source>
        <dbReference type="Pfam" id="PF14280"/>
    </source>
</evidence>
<proteinExistence type="predicted"/>
<dbReference type="AlphaFoldDB" id="A0A9P7CF88"/>
<evidence type="ECO:0000313" key="4">
    <source>
        <dbReference type="Proteomes" id="UP000740926"/>
    </source>
</evidence>
<accession>A0A9P7CF88</accession>
<dbReference type="EMBL" id="JAANIU010005060">
    <property type="protein sequence ID" value="KAG1550429.1"/>
    <property type="molecule type" value="Genomic_DNA"/>
</dbReference>
<dbReference type="Proteomes" id="UP000740926">
    <property type="component" value="Unassembled WGS sequence"/>
</dbReference>
<feature type="compositionally biased region" description="Polar residues" evidence="1">
    <location>
        <begin position="1"/>
        <end position="12"/>
    </location>
</feature>
<dbReference type="InterPro" id="IPR025375">
    <property type="entry name" value="DUF4365"/>
</dbReference>
<gene>
    <name evidence="3" type="ORF">G6F50_013272</name>
</gene>
<comment type="caution">
    <text evidence="3">The sequence shown here is derived from an EMBL/GenBank/DDBJ whole genome shotgun (WGS) entry which is preliminary data.</text>
</comment>
<keyword evidence="4" id="KW-1185">Reference proteome</keyword>
<protein>
    <recommendedName>
        <fullName evidence="2">DUF4365 domain-containing protein</fullName>
    </recommendedName>
</protein>
<dbReference type="Pfam" id="PF14280">
    <property type="entry name" value="DUF4365"/>
    <property type="match status" value="1"/>
</dbReference>
<feature type="domain" description="DUF4365" evidence="2">
    <location>
        <begin position="34"/>
        <end position="93"/>
    </location>
</feature>
<feature type="region of interest" description="Disordered" evidence="1">
    <location>
        <begin position="1"/>
        <end position="20"/>
    </location>
</feature>
<reference evidence="3 4" key="1">
    <citation type="journal article" date="2020" name="Microb. Genom.">
        <title>Genetic diversity of clinical and environmental Mucorales isolates obtained from an investigation of mucormycosis cases among solid organ transplant recipients.</title>
        <authorList>
            <person name="Nguyen M.H."/>
            <person name="Kaul D."/>
            <person name="Muto C."/>
            <person name="Cheng S.J."/>
            <person name="Richter R.A."/>
            <person name="Bruno V.M."/>
            <person name="Liu G."/>
            <person name="Beyhan S."/>
            <person name="Sundermann A.J."/>
            <person name="Mounaud S."/>
            <person name="Pasculle A.W."/>
            <person name="Nierman W.C."/>
            <person name="Driscoll E."/>
            <person name="Cumbie R."/>
            <person name="Clancy C.J."/>
            <person name="Dupont C.L."/>
        </authorList>
    </citation>
    <scope>NUCLEOTIDE SEQUENCE [LARGE SCALE GENOMIC DNA]</scope>
    <source>
        <strain evidence="3 4">GL24</strain>
    </source>
</reference>
<name>A0A9P7CF88_9FUNG</name>